<name>A0A8R7PLV6_TRIUA</name>
<reference evidence="1" key="3">
    <citation type="submission" date="2022-06" db="UniProtKB">
        <authorList>
            <consortium name="EnsemblPlants"/>
        </authorList>
    </citation>
    <scope>IDENTIFICATION</scope>
</reference>
<dbReference type="Gramene" id="TuG1812G0200005950.01.T01">
    <property type="protein sequence ID" value="TuG1812G0200005950.01.T01"/>
    <property type="gene ID" value="TuG1812G0200005950.01"/>
</dbReference>
<protein>
    <submittedName>
        <fullName evidence="1">Uncharacterized protein</fullName>
    </submittedName>
</protein>
<dbReference type="AlphaFoldDB" id="A0A8R7PLV6"/>
<proteinExistence type="predicted"/>
<evidence type="ECO:0000313" key="2">
    <source>
        <dbReference type="Proteomes" id="UP000015106"/>
    </source>
</evidence>
<organism evidence="1 2">
    <name type="scientific">Triticum urartu</name>
    <name type="common">Red wild einkorn</name>
    <name type="synonym">Crithodium urartu</name>
    <dbReference type="NCBI Taxonomy" id="4572"/>
    <lineage>
        <taxon>Eukaryota</taxon>
        <taxon>Viridiplantae</taxon>
        <taxon>Streptophyta</taxon>
        <taxon>Embryophyta</taxon>
        <taxon>Tracheophyta</taxon>
        <taxon>Spermatophyta</taxon>
        <taxon>Magnoliopsida</taxon>
        <taxon>Liliopsida</taxon>
        <taxon>Poales</taxon>
        <taxon>Poaceae</taxon>
        <taxon>BOP clade</taxon>
        <taxon>Pooideae</taxon>
        <taxon>Triticodae</taxon>
        <taxon>Triticeae</taxon>
        <taxon>Triticinae</taxon>
        <taxon>Triticum</taxon>
    </lineage>
</organism>
<reference evidence="1" key="2">
    <citation type="submission" date="2018-03" db="EMBL/GenBank/DDBJ databases">
        <title>The Triticum urartu genome reveals the dynamic nature of wheat genome evolution.</title>
        <authorList>
            <person name="Ling H."/>
            <person name="Ma B."/>
            <person name="Shi X."/>
            <person name="Liu H."/>
            <person name="Dong L."/>
            <person name="Sun H."/>
            <person name="Cao Y."/>
            <person name="Gao Q."/>
            <person name="Zheng S."/>
            <person name="Li Y."/>
            <person name="Yu Y."/>
            <person name="Du H."/>
            <person name="Qi M."/>
            <person name="Li Y."/>
            <person name="Yu H."/>
            <person name="Cui Y."/>
            <person name="Wang N."/>
            <person name="Chen C."/>
            <person name="Wu H."/>
            <person name="Zhao Y."/>
            <person name="Zhang J."/>
            <person name="Li Y."/>
            <person name="Zhou W."/>
            <person name="Zhang B."/>
            <person name="Hu W."/>
            <person name="Eijk M."/>
            <person name="Tang J."/>
            <person name="Witsenboer H."/>
            <person name="Zhao S."/>
            <person name="Li Z."/>
            <person name="Zhang A."/>
            <person name="Wang D."/>
            <person name="Liang C."/>
        </authorList>
    </citation>
    <scope>NUCLEOTIDE SEQUENCE [LARGE SCALE GENOMIC DNA]</scope>
    <source>
        <strain evidence="1">cv. G1812</strain>
    </source>
</reference>
<sequence length="150" mass="17429">MRCWTSNWALVAFACEYAREENEYAKKQISWWVRLKAFVVTRMNWFDKYLWQDKLGQYSLVDEATSRKRKCGLCTSGPGLRQMFGLQYIGQVIRELWACDTSTTVRLHHDVKASIADFLGKIKSRRIGVEWSSLFVANGLDLSCLPYTTI</sequence>
<reference evidence="2" key="1">
    <citation type="journal article" date="2013" name="Nature">
        <title>Draft genome of the wheat A-genome progenitor Triticum urartu.</title>
        <authorList>
            <person name="Ling H.Q."/>
            <person name="Zhao S."/>
            <person name="Liu D."/>
            <person name="Wang J."/>
            <person name="Sun H."/>
            <person name="Zhang C."/>
            <person name="Fan H."/>
            <person name="Li D."/>
            <person name="Dong L."/>
            <person name="Tao Y."/>
            <person name="Gao C."/>
            <person name="Wu H."/>
            <person name="Li Y."/>
            <person name="Cui Y."/>
            <person name="Guo X."/>
            <person name="Zheng S."/>
            <person name="Wang B."/>
            <person name="Yu K."/>
            <person name="Liang Q."/>
            <person name="Yang W."/>
            <person name="Lou X."/>
            <person name="Chen J."/>
            <person name="Feng M."/>
            <person name="Jian J."/>
            <person name="Zhang X."/>
            <person name="Luo G."/>
            <person name="Jiang Y."/>
            <person name="Liu J."/>
            <person name="Wang Z."/>
            <person name="Sha Y."/>
            <person name="Zhang B."/>
            <person name="Wu H."/>
            <person name="Tang D."/>
            <person name="Shen Q."/>
            <person name="Xue P."/>
            <person name="Zou S."/>
            <person name="Wang X."/>
            <person name="Liu X."/>
            <person name="Wang F."/>
            <person name="Yang Y."/>
            <person name="An X."/>
            <person name="Dong Z."/>
            <person name="Zhang K."/>
            <person name="Zhang X."/>
            <person name="Luo M.C."/>
            <person name="Dvorak J."/>
            <person name="Tong Y."/>
            <person name="Wang J."/>
            <person name="Yang H."/>
            <person name="Li Z."/>
            <person name="Wang D."/>
            <person name="Zhang A."/>
            <person name="Wang J."/>
        </authorList>
    </citation>
    <scope>NUCLEOTIDE SEQUENCE</scope>
    <source>
        <strain evidence="2">cv. G1812</strain>
    </source>
</reference>
<dbReference type="EnsemblPlants" id="TuG1812G0200005950.01.T01">
    <property type="protein sequence ID" value="TuG1812G0200005950.01.T01"/>
    <property type="gene ID" value="TuG1812G0200005950.01"/>
</dbReference>
<keyword evidence="2" id="KW-1185">Reference proteome</keyword>
<dbReference type="PROSITE" id="PS51257">
    <property type="entry name" value="PROKAR_LIPOPROTEIN"/>
    <property type="match status" value="1"/>
</dbReference>
<evidence type="ECO:0000313" key="1">
    <source>
        <dbReference type="EnsemblPlants" id="TuG1812G0200005950.01.T01"/>
    </source>
</evidence>
<accession>A0A8R7PLV6</accession>
<dbReference type="Proteomes" id="UP000015106">
    <property type="component" value="Chromosome 2"/>
</dbReference>